<comment type="caution">
    <text evidence="2">The sequence shown here is derived from an EMBL/GenBank/DDBJ whole genome shotgun (WGS) entry which is preliminary data.</text>
</comment>
<evidence type="ECO:0000256" key="1">
    <source>
        <dbReference type="SAM" id="Phobius"/>
    </source>
</evidence>
<keyword evidence="1" id="KW-0472">Membrane</keyword>
<organism evidence="2 3">
    <name type="scientific">Cryomorpha ignava</name>
    <dbReference type="NCBI Taxonomy" id="101383"/>
    <lineage>
        <taxon>Bacteria</taxon>
        <taxon>Pseudomonadati</taxon>
        <taxon>Bacteroidota</taxon>
        <taxon>Flavobacteriia</taxon>
        <taxon>Flavobacteriales</taxon>
        <taxon>Cryomorphaceae</taxon>
        <taxon>Cryomorpha</taxon>
    </lineage>
</organism>
<evidence type="ECO:0008006" key="4">
    <source>
        <dbReference type="Google" id="ProtNLM"/>
    </source>
</evidence>
<dbReference type="RefSeq" id="WP_163284559.1">
    <property type="nucleotide sequence ID" value="NZ_JAAGVY010000010.1"/>
</dbReference>
<dbReference type="Proteomes" id="UP000486602">
    <property type="component" value="Unassembled WGS sequence"/>
</dbReference>
<feature type="transmembrane region" description="Helical" evidence="1">
    <location>
        <begin position="279"/>
        <end position="296"/>
    </location>
</feature>
<proteinExistence type="predicted"/>
<keyword evidence="1" id="KW-1133">Transmembrane helix</keyword>
<dbReference type="EMBL" id="JAAGVY010000010">
    <property type="protein sequence ID" value="NEN23388.1"/>
    <property type="molecule type" value="Genomic_DNA"/>
</dbReference>
<accession>A0A7K3WPG8</accession>
<name>A0A7K3WPG8_9FLAO</name>
<keyword evidence="3" id="KW-1185">Reference proteome</keyword>
<evidence type="ECO:0000313" key="3">
    <source>
        <dbReference type="Proteomes" id="UP000486602"/>
    </source>
</evidence>
<gene>
    <name evidence="2" type="ORF">G3O08_07735</name>
</gene>
<evidence type="ECO:0000313" key="2">
    <source>
        <dbReference type="EMBL" id="NEN23388.1"/>
    </source>
</evidence>
<sequence>MRRDSSAPLAFGIIAVVVALIALLIYTQEDRYNWNPSFQQDGVNPYDLSLFKKTVAASYLPANFHEIKNLYSDSTFLELQNGLVVSIDPYFEIDSIEISKLLETARNGNQVFISTIKPAKMLEALRPSCVTENFNSANEKRAKTILPSVNGEEKSPGISYMIREDKERFAWTYFDFENCPDEEFEILGSFEAIGENYTNFVKFDYGDGAIYLHTTPLIFTNFHFKNKDVFAHSQNIFDLIPHQKMFYLDPEYSEPDYSKKPPVSESPLRFILSNPPLKWAWYLIIALTIIYVFNAVRRSQKSIPVFTLPENETANYLDVVSRLYQKEGNHKHIIGIQEKLLKRHLRNKYRLHFNNPDQGFYIDAAQRLQMTPEYLKQTLVMLERAKNNSTLSDEEFKNIIDQIKEFYQKCP</sequence>
<dbReference type="AlphaFoldDB" id="A0A7K3WPG8"/>
<feature type="transmembrane region" description="Helical" evidence="1">
    <location>
        <begin position="7"/>
        <end position="26"/>
    </location>
</feature>
<keyword evidence="1" id="KW-0812">Transmembrane</keyword>
<reference evidence="2 3" key="1">
    <citation type="submission" date="2020-02" db="EMBL/GenBank/DDBJ databases">
        <title>Out from the shadows clarifying the taxonomy of the family Cryomorphaceae and related taxa by utilizing the GTDB taxonomic framework.</title>
        <authorList>
            <person name="Bowman J.P."/>
        </authorList>
    </citation>
    <scope>NUCLEOTIDE SEQUENCE [LARGE SCALE GENOMIC DNA]</scope>
    <source>
        <strain evidence="2 3">QSSC 1-22</strain>
    </source>
</reference>
<protein>
    <recommendedName>
        <fullName evidence="4">DUF4350 domain-containing protein</fullName>
    </recommendedName>
</protein>